<feature type="domain" description="FAD-binding PCMH-type" evidence="4">
    <location>
        <begin position="1"/>
        <end position="152"/>
    </location>
</feature>
<dbReference type="PROSITE" id="PS51387">
    <property type="entry name" value="FAD_PCMH"/>
    <property type="match status" value="1"/>
</dbReference>
<dbReference type="PANTHER" id="PTHR42659:SF2">
    <property type="entry name" value="XANTHINE DEHYDROGENASE SUBUNIT C-RELATED"/>
    <property type="match status" value="1"/>
</dbReference>
<dbReference type="PANTHER" id="PTHR42659">
    <property type="entry name" value="XANTHINE DEHYDROGENASE SUBUNIT C-RELATED"/>
    <property type="match status" value="1"/>
</dbReference>
<name>A0ABS1NW74_9ACTN</name>
<proteinExistence type="predicted"/>
<dbReference type="InterPro" id="IPR051312">
    <property type="entry name" value="Diverse_Substr_Oxidored"/>
</dbReference>
<dbReference type="InterPro" id="IPR016169">
    <property type="entry name" value="FAD-bd_PCMH_sub2"/>
</dbReference>
<evidence type="ECO:0000259" key="4">
    <source>
        <dbReference type="PROSITE" id="PS51387"/>
    </source>
</evidence>
<keyword evidence="6" id="KW-1185">Reference proteome</keyword>
<reference evidence="5 6" key="1">
    <citation type="submission" date="2021-01" db="EMBL/GenBank/DDBJ databases">
        <title>WGS of actinomycetes isolated from Thailand.</title>
        <authorList>
            <person name="Thawai C."/>
        </authorList>
    </citation>
    <scope>NUCLEOTIDE SEQUENCE [LARGE SCALE GENOMIC DNA]</scope>
    <source>
        <strain evidence="5 6">CH5-8</strain>
    </source>
</reference>
<dbReference type="Proteomes" id="UP000621386">
    <property type="component" value="Unassembled WGS sequence"/>
</dbReference>
<dbReference type="Gene3D" id="3.30.465.10">
    <property type="match status" value="1"/>
</dbReference>
<dbReference type="RefSeq" id="WP_201814685.1">
    <property type="nucleotide sequence ID" value="NZ_JAERRH010000002.1"/>
</dbReference>
<dbReference type="InterPro" id="IPR036318">
    <property type="entry name" value="FAD-bd_PCMH-like_sf"/>
</dbReference>
<keyword evidence="1" id="KW-0285">Flavoprotein</keyword>
<dbReference type="InterPro" id="IPR002346">
    <property type="entry name" value="Mopterin_DH_FAD-bd"/>
</dbReference>
<dbReference type="SUPFAM" id="SSF56176">
    <property type="entry name" value="FAD-binding/transporter-associated domain-like"/>
    <property type="match status" value="1"/>
</dbReference>
<protein>
    <submittedName>
        <fullName evidence="5">FAD binding domain-containing protein</fullName>
    </submittedName>
</protein>
<keyword evidence="2" id="KW-0274">FAD</keyword>
<organism evidence="5 6">
    <name type="scientific">Streptomyces musisoli</name>
    <dbReference type="NCBI Taxonomy" id="2802280"/>
    <lineage>
        <taxon>Bacteria</taxon>
        <taxon>Bacillati</taxon>
        <taxon>Actinomycetota</taxon>
        <taxon>Actinomycetes</taxon>
        <taxon>Kitasatosporales</taxon>
        <taxon>Streptomycetaceae</taxon>
        <taxon>Streptomyces</taxon>
    </lineage>
</organism>
<accession>A0ABS1NW74</accession>
<sequence>MLLRLPTSVPEAQECLAEGAVPIGGATLVWATWQRDGFPELAISLSELPEANVIGKETVGSAVVLHRIDTRVPDVLRLAAATVGTGAVRRTATVGGNIVGSTLRCLLPPALVLDARATVLESDGVREADLAEVVAKRPLLLTLRWRTPIASAYRKLPGEAGGEPPLVVASALHSGDGTPERLRVAVRDGYDVLSGTALGGADAEETLDTLRATGLGDLPAAAWDVVRAQVPRLLEHRGAD</sequence>
<dbReference type="EMBL" id="JAERRH010000002">
    <property type="protein sequence ID" value="MBL1104259.1"/>
    <property type="molecule type" value="Genomic_DNA"/>
</dbReference>
<keyword evidence="3" id="KW-0560">Oxidoreductase</keyword>
<gene>
    <name evidence="5" type="ORF">JK361_06505</name>
</gene>
<comment type="caution">
    <text evidence="5">The sequence shown here is derived from an EMBL/GenBank/DDBJ whole genome shotgun (WGS) entry which is preliminary data.</text>
</comment>
<dbReference type="InterPro" id="IPR016166">
    <property type="entry name" value="FAD-bd_PCMH"/>
</dbReference>
<evidence type="ECO:0000256" key="1">
    <source>
        <dbReference type="ARBA" id="ARBA00022630"/>
    </source>
</evidence>
<dbReference type="Pfam" id="PF00941">
    <property type="entry name" value="FAD_binding_5"/>
    <property type="match status" value="1"/>
</dbReference>
<evidence type="ECO:0000256" key="3">
    <source>
        <dbReference type="ARBA" id="ARBA00023002"/>
    </source>
</evidence>
<evidence type="ECO:0000256" key="2">
    <source>
        <dbReference type="ARBA" id="ARBA00022827"/>
    </source>
</evidence>
<evidence type="ECO:0000313" key="5">
    <source>
        <dbReference type="EMBL" id="MBL1104259.1"/>
    </source>
</evidence>
<evidence type="ECO:0000313" key="6">
    <source>
        <dbReference type="Proteomes" id="UP000621386"/>
    </source>
</evidence>